<dbReference type="PROSITE" id="PS51257">
    <property type="entry name" value="PROKAR_LIPOPROTEIN"/>
    <property type="match status" value="1"/>
</dbReference>
<dbReference type="OrthoDB" id="9805821at2"/>
<dbReference type="GO" id="GO:0008422">
    <property type="term" value="F:beta-glucosidase activity"/>
    <property type="evidence" value="ECO:0007669"/>
    <property type="project" value="UniProtKB-EC"/>
</dbReference>
<evidence type="ECO:0000313" key="10">
    <source>
        <dbReference type="Proteomes" id="UP000294535"/>
    </source>
</evidence>
<dbReference type="InterPro" id="IPR036962">
    <property type="entry name" value="Glyco_hydro_3_N_sf"/>
</dbReference>
<comment type="catalytic activity">
    <reaction evidence="1">
        <text>Hydrolysis of terminal, non-reducing beta-D-glucosyl residues with release of beta-D-glucose.</text>
        <dbReference type="EC" id="3.2.1.21"/>
    </reaction>
</comment>
<dbReference type="EC" id="3.2.1.21" evidence="3"/>
<keyword evidence="4" id="KW-0732">Signal</keyword>
<evidence type="ECO:0000313" key="9">
    <source>
        <dbReference type="EMBL" id="TDQ15124.1"/>
    </source>
</evidence>
<evidence type="ECO:0000256" key="5">
    <source>
        <dbReference type="ARBA" id="ARBA00022801"/>
    </source>
</evidence>
<evidence type="ECO:0000256" key="3">
    <source>
        <dbReference type="ARBA" id="ARBA00012744"/>
    </source>
</evidence>
<dbReference type="PANTHER" id="PTHR30620:SF16">
    <property type="entry name" value="LYSOSOMAL BETA GLUCOSIDASE"/>
    <property type="match status" value="1"/>
</dbReference>
<dbReference type="PANTHER" id="PTHR30620">
    <property type="entry name" value="PERIPLASMIC BETA-GLUCOSIDASE-RELATED"/>
    <property type="match status" value="1"/>
</dbReference>
<dbReference type="Gene3D" id="3.40.50.1700">
    <property type="entry name" value="Glycoside hydrolase family 3 C-terminal domain"/>
    <property type="match status" value="1"/>
</dbReference>
<reference evidence="9 10" key="1">
    <citation type="submission" date="2019-03" db="EMBL/GenBank/DDBJ databases">
        <title>Genomic Encyclopedia of Type Strains, Phase III (KMG-III): the genomes of soil and plant-associated and newly described type strains.</title>
        <authorList>
            <person name="Whitman W."/>
        </authorList>
    </citation>
    <scope>NUCLEOTIDE SEQUENCE [LARGE SCALE GENOMIC DNA]</scope>
    <source>
        <strain evidence="9 10">CECT 8446</strain>
    </source>
</reference>
<name>A0A4R6T580_9BACT</name>
<evidence type="ECO:0000259" key="7">
    <source>
        <dbReference type="Pfam" id="PF00933"/>
    </source>
</evidence>
<dbReference type="InterPro" id="IPR002772">
    <property type="entry name" value="Glyco_hydro_3_C"/>
</dbReference>
<protein>
    <recommendedName>
        <fullName evidence="3">beta-glucosidase</fullName>
        <ecNumber evidence="3">3.2.1.21</ecNumber>
    </recommendedName>
</protein>
<keyword evidence="10" id="KW-1185">Reference proteome</keyword>
<dbReference type="SUPFAM" id="SSF52279">
    <property type="entry name" value="Beta-D-glucan exohydrolase, C-terminal domain"/>
    <property type="match status" value="1"/>
</dbReference>
<evidence type="ECO:0000256" key="1">
    <source>
        <dbReference type="ARBA" id="ARBA00000448"/>
    </source>
</evidence>
<keyword evidence="5" id="KW-0378">Hydrolase</keyword>
<proteinExistence type="inferred from homology"/>
<evidence type="ECO:0000259" key="8">
    <source>
        <dbReference type="Pfam" id="PF01915"/>
    </source>
</evidence>
<comment type="caution">
    <text evidence="9">The sequence shown here is derived from an EMBL/GenBank/DDBJ whole genome shotgun (WGS) entry which is preliminary data.</text>
</comment>
<dbReference type="PRINTS" id="PR00133">
    <property type="entry name" value="GLHYDRLASE3"/>
</dbReference>
<evidence type="ECO:0000256" key="6">
    <source>
        <dbReference type="ARBA" id="ARBA00023295"/>
    </source>
</evidence>
<evidence type="ECO:0000256" key="4">
    <source>
        <dbReference type="ARBA" id="ARBA00022729"/>
    </source>
</evidence>
<keyword evidence="6" id="KW-0326">Glycosidase</keyword>
<dbReference type="InterPro" id="IPR036881">
    <property type="entry name" value="Glyco_hydro_3_C_sf"/>
</dbReference>
<evidence type="ECO:0000256" key="2">
    <source>
        <dbReference type="ARBA" id="ARBA00005336"/>
    </source>
</evidence>
<dbReference type="RefSeq" id="WP_133557244.1">
    <property type="nucleotide sequence ID" value="NZ_SNYF01000008.1"/>
</dbReference>
<dbReference type="InterPro" id="IPR051915">
    <property type="entry name" value="Cellulose_Degrad_GH3"/>
</dbReference>
<comment type="similarity">
    <text evidence="2">Belongs to the glycosyl hydrolase 3 family.</text>
</comment>
<dbReference type="Gene3D" id="3.20.20.300">
    <property type="entry name" value="Glycoside hydrolase, family 3, N-terminal domain"/>
    <property type="match status" value="1"/>
</dbReference>
<feature type="domain" description="Glycoside hydrolase family 3 C-terminal" evidence="8">
    <location>
        <begin position="518"/>
        <end position="759"/>
    </location>
</feature>
<gene>
    <name evidence="9" type="ORF">DFQ04_3010</name>
</gene>
<feature type="domain" description="Glycoside hydrolase family 3 N-terminal" evidence="7">
    <location>
        <begin position="133"/>
        <end position="479"/>
    </location>
</feature>
<dbReference type="Pfam" id="PF01915">
    <property type="entry name" value="Glyco_hydro_3_C"/>
    <property type="match status" value="1"/>
</dbReference>
<dbReference type="GO" id="GO:0009251">
    <property type="term" value="P:glucan catabolic process"/>
    <property type="evidence" value="ECO:0007669"/>
    <property type="project" value="TreeGrafter"/>
</dbReference>
<organism evidence="9 10">
    <name type="scientific">Algoriphagus boseongensis</name>
    <dbReference type="NCBI Taxonomy" id="1442587"/>
    <lineage>
        <taxon>Bacteria</taxon>
        <taxon>Pseudomonadati</taxon>
        <taxon>Bacteroidota</taxon>
        <taxon>Cytophagia</taxon>
        <taxon>Cytophagales</taxon>
        <taxon>Cyclobacteriaceae</taxon>
        <taxon>Algoriphagus</taxon>
    </lineage>
</organism>
<dbReference type="AlphaFoldDB" id="A0A4R6T580"/>
<dbReference type="SUPFAM" id="SSF51445">
    <property type="entry name" value="(Trans)glycosidases"/>
    <property type="match status" value="1"/>
</dbReference>
<accession>A0A4R6T580</accession>
<dbReference type="EMBL" id="SNYF01000008">
    <property type="protein sequence ID" value="TDQ15124.1"/>
    <property type="molecule type" value="Genomic_DNA"/>
</dbReference>
<sequence length="775" mass="84762">MKNVIKASLIFSIGLASCGGNEISEQSLNESIILLSQTEGKTLGYSTTSGIKILKEGGYAFKDLNKNGTLDPYEDWRLSVEERAKDLASKVTKEQIAGLMLYSSHQSIPANPQGFGAGTYDGKPISESGMPTSSISDQQKKFLEEDNLRHVLITRVESPKVAAEWNNKVQAFVEGLGMGIPANNSSDPRNSPVASTEYNAGAGGQISMWPESLGMAATFDPALVQRFGEVASEEYRALGISTALSPQIDLGTEPRWNRIKGTFGENSRLAAEMARAYVDGFQTSTGAAEISGGWGYHSVNAMVKHWPSGGPEEGGRDGHFAYGKFAVYPGNNFADHLIPFTEGAFKLNGPTGKATAVMPYYTISYGQDKNGEIVANAYSSYLITDLLRGEYGYDGVVCTDWGVTGNEGPKVEVFAGKPWGMESATIAERHFKALMAGVDQFGGNNDKVPVLEAFEMMEKELGPEAARARIEQSAVRLLRNIFNAGLFENPYLDPESTQQKVGNPAFMQEGYEAQLKSVVLLKNENQVLPIKDKKKVFIPQRYLPSTTNWWGIKSEAKWIDPVNLEIASKYFELVSSAEEADLALVFVESPESGTGYDPSDREKGGNGYVPISLQYGPYKAELAREQSIAAGDPVLEPTITNRSYKNKSVETANYQDLKTILDTKKAMVDKPVLVVIKANNPMVMAEFEKEVQGIFFHFGVQDQVIFDLISGKSEPSALLPVQLPASMETVETQLEDTAHDMEVHVDASGNSYDFTFGLNWSGVIQDDRVTKYKKK</sequence>
<dbReference type="InterPro" id="IPR017853">
    <property type="entry name" value="GH"/>
</dbReference>
<dbReference type="InterPro" id="IPR001764">
    <property type="entry name" value="Glyco_hydro_3_N"/>
</dbReference>
<dbReference type="Pfam" id="PF00933">
    <property type="entry name" value="Glyco_hydro_3"/>
    <property type="match status" value="1"/>
</dbReference>
<dbReference type="Proteomes" id="UP000294535">
    <property type="component" value="Unassembled WGS sequence"/>
</dbReference>